<dbReference type="InterPro" id="IPR037401">
    <property type="entry name" value="SnoaL-like"/>
</dbReference>
<evidence type="ECO:0000313" key="2">
    <source>
        <dbReference type="EMBL" id="VBA40058.1"/>
    </source>
</evidence>
<sequence>MPIPVDFCTRWAAAWNARDLDAVLAFFHEDVTFTSPFAMEWLPESGGVIRGKHLLRKYWSIGLDRLPDLHFDVEAVAFRQVVWPH</sequence>
<dbReference type="SUPFAM" id="SSF54427">
    <property type="entry name" value="NTF2-like"/>
    <property type="match status" value="1"/>
</dbReference>
<feature type="domain" description="SnoaL-like" evidence="1">
    <location>
        <begin position="9"/>
        <end position="77"/>
    </location>
</feature>
<dbReference type="AlphaFoldDB" id="A0A498Q1P8"/>
<proteinExistence type="predicted"/>
<evidence type="ECO:0000259" key="1">
    <source>
        <dbReference type="Pfam" id="PF12680"/>
    </source>
</evidence>
<accession>A0A498Q1P8</accession>
<dbReference type="Gene3D" id="3.10.450.50">
    <property type="match status" value="1"/>
</dbReference>
<evidence type="ECO:0000313" key="3">
    <source>
        <dbReference type="Proteomes" id="UP000267289"/>
    </source>
</evidence>
<gene>
    <name evidence="2" type="ORF">LAUMK13_02884</name>
</gene>
<organism evidence="2 3">
    <name type="scientific">Mycobacterium innocens</name>
    <dbReference type="NCBI Taxonomy" id="2341083"/>
    <lineage>
        <taxon>Bacteria</taxon>
        <taxon>Bacillati</taxon>
        <taxon>Actinomycetota</taxon>
        <taxon>Actinomycetes</taxon>
        <taxon>Mycobacteriales</taxon>
        <taxon>Mycobacteriaceae</taxon>
        <taxon>Mycobacterium</taxon>
    </lineage>
</organism>
<dbReference type="RefSeq" id="WP_082274787.1">
    <property type="nucleotide sequence ID" value="NZ_UPHQ01000138.1"/>
</dbReference>
<keyword evidence="3" id="KW-1185">Reference proteome</keyword>
<reference evidence="2 3" key="1">
    <citation type="submission" date="2018-09" db="EMBL/GenBank/DDBJ databases">
        <authorList>
            <person name="Tagini F."/>
        </authorList>
    </citation>
    <scope>NUCLEOTIDE SEQUENCE [LARGE SCALE GENOMIC DNA]</scope>
    <source>
        <strain evidence="2 3">MK13</strain>
    </source>
</reference>
<dbReference type="OrthoDB" id="333383at2"/>
<dbReference type="EMBL" id="UPHQ01000138">
    <property type="protein sequence ID" value="VBA40058.1"/>
    <property type="molecule type" value="Genomic_DNA"/>
</dbReference>
<dbReference type="Pfam" id="PF12680">
    <property type="entry name" value="SnoaL_2"/>
    <property type="match status" value="1"/>
</dbReference>
<dbReference type="InterPro" id="IPR032710">
    <property type="entry name" value="NTF2-like_dom_sf"/>
</dbReference>
<name>A0A498Q1P8_9MYCO</name>
<dbReference type="Proteomes" id="UP000267289">
    <property type="component" value="Unassembled WGS sequence"/>
</dbReference>
<protein>
    <recommendedName>
        <fullName evidence="1">SnoaL-like domain-containing protein</fullName>
    </recommendedName>
</protein>